<dbReference type="HOGENOM" id="CLU_013866_1_1_1"/>
<dbReference type="InParanoid" id="A0A0C3DBA6"/>
<accession>A0A0C3DBA6</accession>
<dbReference type="STRING" id="913774.A0A0C3DBA6"/>
<reference evidence="1 2" key="1">
    <citation type="submission" date="2014-04" db="EMBL/GenBank/DDBJ databases">
        <authorList>
            <consortium name="DOE Joint Genome Institute"/>
            <person name="Kuo A."/>
            <person name="Martino E."/>
            <person name="Perotto S."/>
            <person name="Kohler A."/>
            <person name="Nagy L.G."/>
            <person name="Floudas D."/>
            <person name="Copeland A."/>
            <person name="Barry K.W."/>
            <person name="Cichocki N."/>
            <person name="Veneault-Fourrey C."/>
            <person name="LaButti K."/>
            <person name="Lindquist E.A."/>
            <person name="Lipzen A."/>
            <person name="Lundell T."/>
            <person name="Morin E."/>
            <person name="Murat C."/>
            <person name="Sun H."/>
            <person name="Tunlid A."/>
            <person name="Henrissat B."/>
            <person name="Grigoriev I.V."/>
            <person name="Hibbett D.S."/>
            <person name="Martin F."/>
            <person name="Nordberg H.P."/>
            <person name="Cantor M.N."/>
            <person name="Hua S.X."/>
        </authorList>
    </citation>
    <scope>NUCLEOTIDE SEQUENCE [LARGE SCALE GENOMIC DNA]</scope>
    <source>
        <strain evidence="1 2">Zn</strain>
    </source>
</reference>
<dbReference type="PANTHER" id="PTHR38791:SF5">
    <property type="entry name" value="TRANSCRIPTION FACTOR DBAG-RELATED"/>
    <property type="match status" value="1"/>
</dbReference>
<dbReference type="AlphaFoldDB" id="A0A0C3DBA6"/>
<name>A0A0C3DBA6_OIDMZ</name>
<sequence length="449" mass="49420">MPRSILPCEPGNLNWSEIESSAIRTFISDYCISSSNRTVSRGYLNGLESLIETAGPGSSIAEACKIISLANLGKKAGSPMLLQKADTLYFDLLPSFRWTISNEGRSTTIHSLITAVLLGLYEIITSTSTELGSHAAHARGVSAILTNKCSPFNLVCGGQLFQLPNPLSLKDLDIGDPENISTLTLQTSEKFSVVCMPLVNSPWATLDPIFVKTISLIRKAKKLLDNETEAAATDDLQLLKQEAELLRTEYQKCVINLSKEWRSSLIGIIPSNYDGMRPEVGYWPGPVLGYYDLYVACIINSYHKSQLLVLNIIVRCHWATTHLPQDADIDPLIWEEAQKLTLDIIASIPYYLAEDVQVFLNQALASDTTRKAIIPGPPVGGLLSMHTLYGVSKLSVVDPVLKDYLKDCLAWIGRNMGIGQATMLSEHTFMNLSDYVTQAHVLIWAGMLI</sequence>
<dbReference type="PANTHER" id="PTHR38791">
    <property type="entry name" value="ZN(II)2CYS6 TRANSCRIPTION FACTOR (EUROFUNG)-RELATED-RELATED"/>
    <property type="match status" value="1"/>
</dbReference>
<dbReference type="EMBL" id="KN832879">
    <property type="protein sequence ID" value="KIM99207.1"/>
    <property type="molecule type" value="Genomic_DNA"/>
</dbReference>
<gene>
    <name evidence="1" type="ORF">OIDMADRAFT_56367</name>
</gene>
<organism evidence="1 2">
    <name type="scientific">Oidiodendron maius (strain Zn)</name>
    <dbReference type="NCBI Taxonomy" id="913774"/>
    <lineage>
        <taxon>Eukaryota</taxon>
        <taxon>Fungi</taxon>
        <taxon>Dikarya</taxon>
        <taxon>Ascomycota</taxon>
        <taxon>Pezizomycotina</taxon>
        <taxon>Leotiomycetes</taxon>
        <taxon>Leotiomycetes incertae sedis</taxon>
        <taxon>Myxotrichaceae</taxon>
        <taxon>Oidiodendron</taxon>
    </lineage>
</organism>
<dbReference type="OrthoDB" id="3525185at2759"/>
<keyword evidence="2" id="KW-1185">Reference proteome</keyword>
<protein>
    <recommendedName>
        <fullName evidence="3">C6 transcription factor</fullName>
    </recommendedName>
</protein>
<dbReference type="InterPro" id="IPR053175">
    <property type="entry name" value="DHMBA_Reg_Transcription_Factor"/>
</dbReference>
<reference evidence="2" key="2">
    <citation type="submission" date="2015-01" db="EMBL/GenBank/DDBJ databases">
        <title>Evolutionary Origins and Diversification of the Mycorrhizal Mutualists.</title>
        <authorList>
            <consortium name="DOE Joint Genome Institute"/>
            <consortium name="Mycorrhizal Genomics Consortium"/>
            <person name="Kohler A."/>
            <person name="Kuo A."/>
            <person name="Nagy L.G."/>
            <person name="Floudas D."/>
            <person name="Copeland A."/>
            <person name="Barry K.W."/>
            <person name="Cichocki N."/>
            <person name="Veneault-Fourrey C."/>
            <person name="LaButti K."/>
            <person name="Lindquist E.A."/>
            <person name="Lipzen A."/>
            <person name="Lundell T."/>
            <person name="Morin E."/>
            <person name="Murat C."/>
            <person name="Riley R."/>
            <person name="Ohm R."/>
            <person name="Sun H."/>
            <person name="Tunlid A."/>
            <person name="Henrissat B."/>
            <person name="Grigoriev I.V."/>
            <person name="Hibbett D.S."/>
            <person name="Martin F."/>
        </authorList>
    </citation>
    <scope>NUCLEOTIDE SEQUENCE [LARGE SCALE GENOMIC DNA]</scope>
    <source>
        <strain evidence="2">Zn</strain>
    </source>
</reference>
<evidence type="ECO:0008006" key="3">
    <source>
        <dbReference type="Google" id="ProtNLM"/>
    </source>
</evidence>
<dbReference type="Proteomes" id="UP000054321">
    <property type="component" value="Unassembled WGS sequence"/>
</dbReference>
<proteinExistence type="predicted"/>
<evidence type="ECO:0000313" key="2">
    <source>
        <dbReference type="Proteomes" id="UP000054321"/>
    </source>
</evidence>
<evidence type="ECO:0000313" key="1">
    <source>
        <dbReference type="EMBL" id="KIM99207.1"/>
    </source>
</evidence>